<dbReference type="Gene3D" id="3.10.105.10">
    <property type="entry name" value="Dipeptide-binding Protein, Domain 3"/>
    <property type="match status" value="1"/>
</dbReference>
<evidence type="ECO:0000256" key="2">
    <source>
        <dbReference type="SAM" id="SignalP"/>
    </source>
</evidence>
<dbReference type="CDD" id="cd08497">
    <property type="entry name" value="MbnE-like"/>
    <property type="match status" value="1"/>
</dbReference>
<comment type="caution">
    <text evidence="4">The sequence shown here is derived from an EMBL/GenBank/DDBJ whole genome shotgun (WGS) entry which is preliminary data.</text>
</comment>
<evidence type="ECO:0000313" key="4">
    <source>
        <dbReference type="EMBL" id="MFC3851622.1"/>
    </source>
</evidence>
<dbReference type="InterPro" id="IPR000914">
    <property type="entry name" value="SBP_5_dom"/>
</dbReference>
<feature type="signal peptide" evidence="2">
    <location>
        <begin position="1"/>
        <end position="29"/>
    </location>
</feature>
<sequence length="614" mass="70604">MSLRKASVHYGVVLFCLLVGLLGSNAVLADEHESVDIIKSHAFAVRGEAKYPADFAHFEYVNPEAPKGGSMRLATTGGFDSFNRYARRGESVIGADGLYDTLMTTSSDEISVYYGLIAEFIEYPTDYSWVSFHINPAARFHDGTPITAQDVVFSFNKFFEQGVPQYRSYYEGVTDVTAVSDQQVMFRFAEPNKDYVSSLASTVVLPRHFWAERDLGEPLTEPPLSSGPYRISDYAMGQYVTYERVTDYWAADLPVRKGTNNFDTFRYDYYRDSTVALEAFKAGEYDFRQENVAKQWAEDYVGPALTRGDIKMEELPHEIPQGMQAFLFNTQNPLFQDRRVRQAINLAMDFQWLNQNIFYGAYSRNYSYFQNTEYEASGLPSEQELAILEPYRDQLPPEVFGEAYRPNVTDGSGTLRSETRQALGLLREAGWELRDQRLVNSETGEPFEFELLLYTPTFERVALPLQRNLERMGITMTIRVIDTAQYLNRTREFDFDMAMGGYSANAYPASGMRIAWRSDFIDSSWNRAGVQDPVIDALIDGIVENQENEEMLKAYGHAFDRVAMWNFYVIPNWYNDSFWIATWDKFDRPAIRPKYAIGTETWWQDNEKAARLRR</sequence>
<protein>
    <submittedName>
        <fullName evidence="4">Extracellular solute-binding protein</fullName>
    </submittedName>
</protein>
<dbReference type="RefSeq" id="WP_380692837.1">
    <property type="nucleotide sequence ID" value="NZ_JBHRYR010000002.1"/>
</dbReference>
<dbReference type="PANTHER" id="PTHR30290:SF64">
    <property type="entry name" value="ABC TRANSPORTER PERIPLASMIC BINDING PROTEIN"/>
    <property type="match status" value="1"/>
</dbReference>
<dbReference type="Proteomes" id="UP001595617">
    <property type="component" value="Unassembled WGS sequence"/>
</dbReference>
<dbReference type="PIRSF" id="PIRSF002741">
    <property type="entry name" value="MppA"/>
    <property type="match status" value="1"/>
</dbReference>
<dbReference type="Pfam" id="PF00496">
    <property type="entry name" value="SBP_bac_5"/>
    <property type="match status" value="1"/>
</dbReference>
<feature type="domain" description="Solute-binding protein family 5" evidence="3">
    <location>
        <begin position="117"/>
        <end position="519"/>
    </location>
</feature>
<gene>
    <name evidence="4" type="ORF">ACFOOG_02150</name>
</gene>
<keyword evidence="1 2" id="KW-0732">Signal</keyword>
<reference evidence="5" key="1">
    <citation type="journal article" date="2019" name="Int. J. Syst. Evol. Microbiol.">
        <title>The Global Catalogue of Microorganisms (GCM) 10K type strain sequencing project: providing services to taxonomists for standard genome sequencing and annotation.</title>
        <authorList>
            <consortium name="The Broad Institute Genomics Platform"/>
            <consortium name="The Broad Institute Genome Sequencing Center for Infectious Disease"/>
            <person name="Wu L."/>
            <person name="Ma J."/>
        </authorList>
    </citation>
    <scope>NUCLEOTIDE SEQUENCE [LARGE SCALE GENOMIC DNA]</scope>
    <source>
        <strain evidence="5">IBRC 10765</strain>
    </source>
</reference>
<organism evidence="4 5">
    <name type="scientific">Saccharospirillum mangrovi</name>
    <dbReference type="NCBI Taxonomy" id="2161747"/>
    <lineage>
        <taxon>Bacteria</taxon>
        <taxon>Pseudomonadati</taxon>
        <taxon>Pseudomonadota</taxon>
        <taxon>Gammaproteobacteria</taxon>
        <taxon>Oceanospirillales</taxon>
        <taxon>Saccharospirillaceae</taxon>
        <taxon>Saccharospirillum</taxon>
    </lineage>
</organism>
<accession>A0ABV7ZT04</accession>
<name>A0ABV7ZT04_9GAMM</name>
<proteinExistence type="predicted"/>
<dbReference type="EMBL" id="JBHRYR010000002">
    <property type="protein sequence ID" value="MFC3851622.1"/>
    <property type="molecule type" value="Genomic_DNA"/>
</dbReference>
<keyword evidence="5" id="KW-1185">Reference proteome</keyword>
<evidence type="ECO:0000313" key="5">
    <source>
        <dbReference type="Proteomes" id="UP001595617"/>
    </source>
</evidence>
<dbReference type="Gene3D" id="3.40.190.10">
    <property type="entry name" value="Periplasmic binding protein-like II"/>
    <property type="match status" value="1"/>
</dbReference>
<dbReference type="SUPFAM" id="SSF53850">
    <property type="entry name" value="Periplasmic binding protein-like II"/>
    <property type="match status" value="1"/>
</dbReference>
<evidence type="ECO:0000259" key="3">
    <source>
        <dbReference type="Pfam" id="PF00496"/>
    </source>
</evidence>
<feature type="chain" id="PRO_5045613062" evidence="2">
    <location>
        <begin position="30"/>
        <end position="614"/>
    </location>
</feature>
<dbReference type="InterPro" id="IPR030678">
    <property type="entry name" value="Peptide/Ni-bd"/>
</dbReference>
<dbReference type="InterPro" id="IPR039424">
    <property type="entry name" value="SBP_5"/>
</dbReference>
<evidence type="ECO:0000256" key="1">
    <source>
        <dbReference type="ARBA" id="ARBA00022729"/>
    </source>
</evidence>
<dbReference type="PANTHER" id="PTHR30290">
    <property type="entry name" value="PERIPLASMIC BINDING COMPONENT OF ABC TRANSPORTER"/>
    <property type="match status" value="1"/>
</dbReference>